<evidence type="ECO:0000313" key="4">
    <source>
        <dbReference type="EMBL" id="RBI85696.1"/>
    </source>
</evidence>
<sequence>MVWRALALALAPVAVPAAGDLQLSLPIDCPPDMGCYIQQYVDHDPGPEAEDYTCGTLSYDGHTGTDFALPTLADLEAEIPVRASAPGTVRGVRDGMADRLFTPEMAEALEGRGCGNGVAIRHDDGWETQYCHLARGSVTVAAGDRVERGDQLGLVGLSGRTEFPHVELIVRRNGETVDPFDPQGDPACGAAPDDGLWLAAPAYRPGGLLSAGFAPAIPEYAAIKAGEAARDSLPLDAPALVVFALAFGARTGDVIALGIEGPQGEVIDHSALIERDRAQLFRAAGTRRPPDGWPAGDYRGTVTLTRDGTELERIETTITLR</sequence>
<keyword evidence="5" id="KW-1185">Reference proteome</keyword>
<dbReference type="SUPFAM" id="SSF51261">
    <property type="entry name" value="Duplicated hybrid motif"/>
    <property type="match status" value="1"/>
</dbReference>
<dbReference type="InterPro" id="IPR011055">
    <property type="entry name" value="Dup_hybrid_motif"/>
</dbReference>
<dbReference type="PANTHER" id="PTHR21666">
    <property type="entry name" value="PEPTIDASE-RELATED"/>
    <property type="match status" value="1"/>
</dbReference>
<evidence type="ECO:0000313" key="5">
    <source>
        <dbReference type="Proteomes" id="UP000253370"/>
    </source>
</evidence>
<reference evidence="4 5" key="1">
    <citation type="submission" date="2018-07" db="EMBL/GenBank/DDBJ databases">
        <title>Rhodosalinus sp. strain E84T genomic sequence and assembly.</title>
        <authorList>
            <person name="Liu Z.-W."/>
            <person name="Lu D.-C."/>
        </authorList>
    </citation>
    <scope>NUCLEOTIDE SEQUENCE [LARGE SCALE GENOMIC DNA]</scope>
    <source>
        <strain evidence="4 5">E84</strain>
    </source>
</reference>
<dbReference type="InterPro" id="IPR016047">
    <property type="entry name" value="M23ase_b-sheet_dom"/>
</dbReference>
<protein>
    <submittedName>
        <fullName evidence="4">M23 family peptidase</fullName>
    </submittedName>
</protein>
<name>A0A365UA13_9RHOB</name>
<feature type="domain" description="M23ase beta-sheet core" evidence="3">
    <location>
        <begin position="61"/>
        <end position="179"/>
    </location>
</feature>
<proteinExistence type="predicted"/>
<dbReference type="AlphaFoldDB" id="A0A365UA13"/>
<organism evidence="4 5">
    <name type="scientific">Rhodosalinus halophilus</name>
    <dbReference type="NCBI Taxonomy" id="2259333"/>
    <lineage>
        <taxon>Bacteria</taxon>
        <taxon>Pseudomonadati</taxon>
        <taxon>Pseudomonadota</taxon>
        <taxon>Alphaproteobacteria</taxon>
        <taxon>Rhodobacterales</taxon>
        <taxon>Paracoccaceae</taxon>
        <taxon>Rhodosalinus</taxon>
    </lineage>
</organism>
<gene>
    <name evidence="4" type="ORF">DRV85_08180</name>
</gene>
<dbReference type="InterPro" id="IPR050570">
    <property type="entry name" value="Cell_wall_metabolism_enzyme"/>
</dbReference>
<dbReference type="PANTHER" id="PTHR21666:SF289">
    <property type="entry name" value="L-ALA--D-GLU ENDOPEPTIDASE"/>
    <property type="match status" value="1"/>
</dbReference>
<feature type="chain" id="PRO_5017000532" evidence="2">
    <location>
        <begin position="18"/>
        <end position="321"/>
    </location>
</feature>
<dbReference type="CDD" id="cd12797">
    <property type="entry name" value="M23_peptidase"/>
    <property type="match status" value="1"/>
</dbReference>
<dbReference type="Pfam" id="PF01551">
    <property type="entry name" value="Peptidase_M23"/>
    <property type="match status" value="1"/>
</dbReference>
<dbReference type="GO" id="GO:0004222">
    <property type="term" value="F:metalloendopeptidase activity"/>
    <property type="evidence" value="ECO:0007669"/>
    <property type="project" value="TreeGrafter"/>
</dbReference>
<evidence type="ECO:0000259" key="3">
    <source>
        <dbReference type="Pfam" id="PF01551"/>
    </source>
</evidence>
<comment type="caution">
    <text evidence="4">The sequence shown here is derived from an EMBL/GenBank/DDBJ whole genome shotgun (WGS) entry which is preliminary data.</text>
</comment>
<evidence type="ECO:0000256" key="1">
    <source>
        <dbReference type="ARBA" id="ARBA00022729"/>
    </source>
</evidence>
<dbReference type="OrthoDB" id="5489603at2"/>
<dbReference type="Gene3D" id="2.70.70.10">
    <property type="entry name" value="Glucose Permease (Domain IIA)"/>
    <property type="match status" value="1"/>
</dbReference>
<dbReference type="EMBL" id="QNTQ01000006">
    <property type="protein sequence ID" value="RBI85696.1"/>
    <property type="molecule type" value="Genomic_DNA"/>
</dbReference>
<dbReference type="Proteomes" id="UP000253370">
    <property type="component" value="Unassembled WGS sequence"/>
</dbReference>
<accession>A0A365UA13</accession>
<feature type="signal peptide" evidence="2">
    <location>
        <begin position="1"/>
        <end position="17"/>
    </location>
</feature>
<evidence type="ECO:0000256" key="2">
    <source>
        <dbReference type="SAM" id="SignalP"/>
    </source>
</evidence>
<keyword evidence="1 2" id="KW-0732">Signal</keyword>